<evidence type="ECO:0000256" key="13">
    <source>
        <dbReference type="ARBA" id="ARBA00023306"/>
    </source>
</evidence>
<dbReference type="InterPro" id="IPR036635">
    <property type="entry name" value="MurB_C_sf"/>
</dbReference>
<dbReference type="InterPro" id="IPR036318">
    <property type="entry name" value="FAD-bd_PCMH-like_sf"/>
</dbReference>
<comment type="similarity">
    <text evidence="16">Belongs to the MurB family.</text>
</comment>
<dbReference type="Gene3D" id="3.30.465.10">
    <property type="match status" value="1"/>
</dbReference>
<evidence type="ECO:0000256" key="8">
    <source>
        <dbReference type="ARBA" id="ARBA00022827"/>
    </source>
</evidence>
<dbReference type="Gene3D" id="3.90.78.10">
    <property type="entry name" value="UDP-N-acetylenolpyruvoylglucosamine reductase, C-terminal domain"/>
    <property type="match status" value="1"/>
</dbReference>
<dbReference type="Pfam" id="PF02873">
    <property type="entry name" value="MurB_C"/>
    <property type="match status" value="1"/>
</dbReference>
<dbReference type="PANTHER" id="PTHR21071:SF4">
    <property type="entry name" value="UDP-N-ACETYLENOLPYRUVOYLGLUCOSAMINE REDUCTASE"/>
    <property type="match status" value="1"/>
</dbReference>
<dbReference type="NCBIfam" id="TIGR00179">
    <property type="entry name" value="murB"/>
    <property type="match status" value="1"/>
</dbReference>
<dbReference type="InterPro" id="IPR011601">
    <property type="entry name" value="MurB_C"/>
</dbReference>
<evidence type="ECO:0000313" key="18">
    <source>
        <dbReference type="EMBL" id="HIT94331.1"/>
    </source>
</evidence>
<feature type="active site" evidence="16">
    <location>
        <position position="153"/>
    </location>
</feature>
<keyword evidence="12 16" id="KW-0560">Oxidoreductase</keyword>
<gene>
    <name evidence="16 18" type="primary">murB</name>
    <name evidence="18" type="ORF">IAC43_04040</name>
</gene>
<keyword evidence="11 16" id="KW-0573">Peptidoglycan synthesis</keyword>
<evidence type="ECO:0000256" key="6">
    <source>
        <dbReference type="ARBA" id="ARBA00022618"/>
    </source>
</evidence>
<organism evidence="18 19">
    <name type="scientific">Candidatus Faecivivens stercoripullorum</name>
    <dbReference type="NCBI Taxonomy" id="2840805"/>
    <lineage>
        <taxon>Bacteria</taxon>
        <taxon>Bacillati</taxon>
        <taxon>Bacillota</taxon>
        <taxon>Clostridia</taxon>
        <taxon>Eubacteriales</taxon>
        <taxon>Oscillospiraceae</taxon>
        <taxon>Oscillospiraceae incertae sedis</taxon>
        <taxon>Candidatus Faecivivens</taxon>
    </lineage>
</organism>
<dbReference type="Gene3D" id="3.30.43.10">
    <property type="entry name" value="Uridine Diphospho-n-acetylenolpyruvylglucosamine Reductase, domain 2"/>
    <property type="match status" value="1"/>
</dbReference>
<evidence type="ECO:0000313" key="19">
    <source>
        <dbReference type="Proteomes" id="UP000824160"/>
    </source>
</evidence>
<evidence type="ECO:0000256" key="9">
    <source>
        <dbReference type="ARBA" id="ARBA00022857"/>
    </source>
</evidence>
<keyword evidence="7 16" id="KW-0285">Flavoprotein</keyword>
<dbReference type="SUPFAM" id="SSF56176">
    <property type="entry name" value="FAD-binding/transporter-associated domain-like"/>
    <property type="match status" value="1"/>
</dbReference>
<evidence type="ECO:0000259" key="17">
    <source>
        <dbReference type="PROSITE" id="PS51387"/>
    </source>
</evidence>
<keyword evidence="8 16" id="KW-0274">FAD</keyword>
<dbReference type="AlphaFoldDB" id="A0A9D1KSB8"/>
<evidence type="ECO:0000256" key="10">
    <source>
        <dbReference type="ARBA" id="ARBA00022960"/>
    </source>
</evidence>
<comment type="catalytic activity">
    <reaction evidence="15 16">
        <text>UDP-N-acetyl-alpha-D-muramate + NADP(+) = UDP-N-acetyl-3-O-(1-carboxyvinyl)-alpha-D-glucosamine + NADPH + H(+)</text>
        <dbReference type="Rhea" id="RHEA:12248"/>
        <dbReference type="ChEBI" id="CHEBI:15378"/>
        <dbReference type="ChEBI" id="CHEBI:57783"/>
        <dbReference type="ChEBI" id="CHEBI:58349"/>
        <dbReference type="ChEBI" id="CHEBI:68483"/>
        <dbReference type="ChEBI" id="CHEBI:70757"/>
        <dbReference type="EC" id="1.3.1.98"/>
    </reaction>
</comment>
<dbReference type="Proteomes" id="UP000824160">
    <property type="component" value="Unassembled WGS sequence"/>
</dbReference>
<comment type="cofactor">
    <cofactor evidence="1 16">
        <name>FAD</name>
        <dbReference type="ChEBI" id="CHEBI:57692"/>
    </cofactor>
</comment>
<keyword evidence="5 16" id="KW-0963">Cytoplasm</keyword>
<keyword evidence="14 16" id="KW-0961">Cell wall biogenesis/degradation</keyword>
<evidence type="ECO:0000256" key="16">
    <source>
        <dbReference type="HAMAP-Rule" id="MF_00037"/>
    </source>
</evidence>
<dbReference type="SUPFAM" id="SSF56194">
    <property type="entry name" value="Uridine diphospho-N-Acetylenolpyruvylglucosamine reductase, MurB, C-terminal domain"/>
    <property type="match status" value="1"/>
</dbReference>
<evidence type="ECO:0000256" key="2">
    <source>
        <dbReference type="ARBA" id="ARBA00003921"/>
    </source>
</evidence>
<dbReference type="InterPro" id="IPR016167">
    <property type="entry name" value="FAD-bd_PCMH_sub1"/>
</dbReference>
<dbReference type="GO" id="GO:0008762">
    <property type="term" value="F:UDP-N-acetylmuramate dehydrogenase activity"/>
    <property type="evidence" value="ECO:0007669"/>
    <property type="project" value="UniProtKB-UniRule"/>
</dbReference>
<protein>
    <recommendedName>
        <fullName evidence="16">UDP-N-acetylenolpyruvoylglucosamine reductase</fullName>
        <ecNumber evidence="16">1.3.1.98</ecNumber>
    </recommendedName>
    <alternativeName>
        <fullName evidence="16">UDP-N-acetylmuramate dehydrogenase</fullName>
    </alternativeName>
</protein>
<dbReference type="NCBIfam" id="NF010480">
    <property type="entry name" value="PRK13905.1"/>
    <property type="match status" value="1"/>
</dbReference>
<dbReference type="GO" id="GO:0071555">
    <property type="term" value="P:cell wall organization"/>
    <property type="evidence" value="ECO:0007669"/>
    <property type="project" value="UniProtKB-KW"/>
</dbReference>
<evidence type="ECO:0000256" key="3">
    <source>
        <dbReference type="ARBA" id="ARBA00004496"/>
    </source>
</evidence>
<comment type="subcellular location">
    <subcellularLocation>
        <location evidence="3 16">Cytoplasm</location>
    </subcellularLocation>
</comment>
<dbReference type="InterPro" id="IPR006094">
    <property type="entry name" value="Oxid_FAD_bind_N"/>
</dbReference>
<reference evidence="18" key="1">
    <citation type="submission" date="2020-10" db="EMBL/GenBank/DDBJ databases">
        <authorList>
            <person name="Gilroy R."/>
        </authorList>
    </citation>
    <scope>NUCLEOTIDE SEQUENCE</scope>
    <source>
        <strain evidence="18">ChiBcec7-5410</strain>
    </source>
</reference>
<dbReference type="Pfam" id="PF01565">
    <property type="entry name" value="FAD_binding_4"/>
    <property type="match status" value="1"/>
</dbReference>
<feature type="active site" description="Proton donor" evidence="16">
    <location>
        <position position="204"/>
    </location>
</feature>
<sequence length="280" mass="30815">MKEYTTFRVGGNAAFSALPSSAEELTVLVRELRRIKADPVWFIGRGSNLLVSDNGLDGVVVFTWGLSEIKREDQLLITDAGVGMNALCRMAQSEELTGLEFAYGIPGTVGGGVFMNAGAYGGEIRDVIEWAEYLDESGEVCRLSKEKLELSYRRSIFSSHPQWCILRAAFRLENGNKQQIGDKMTELMARRREKQPLELASAGSTFKRPEGAFAGSLIEQCGLKGTRVGNAQVSEKHAGFIVNLGGATCAEINELIEKVQKTVQQQTGYWLEPEVRRLGD</sequence>
<dbReference type="HAMAP" id="MF_00037">
    <property type="entry name" value="MurB"/>
    <property type="match status" value="1"/>
</dbReference>
<comment type="caution">
    <text evidence="18">The sequence shown here is derived from an EMBL/GenBank/DDBJ whole genome shotgun (WGS) entry which is preliminary data.</text>
</comment>
<dbReference type="InterPro" id="IPR016169">
    <property type="entry name" value="FAD-bd_PCMH_sub2"/>
</dbReference>
<evidence type="ECO:0000256" key="14">
    <source>
        <dbReference type="ARBA" id="ARBA00023316"/>
    </source>
</evidence>
<dbReference type="EC" id="1.3.1.98" evidence="16"/>
<reference evidence="18" key="2">
    <citation type="journal article" date="2021" name="PeerJ">
        <title>Extensive microbial diversity within the chicken gut microbiome revealed by metagenomics and culture.</title>
        <authorList>
            <person name="Gilroy R."/>
            <person name="Ravi A."/>
            <person name="Getino M."/>
            <person name="Pursley I."/>
            <person name="Horton D.L."/>
            <person name="Alikhan N.F."/>
            <person name="Baker D."/>
            <person name="Gharbi K."/>
            <person name="Hall N."/>
            <person name="Watson M."/>
            <person name="Adriaenssens E.M."/>
            <person name="Foster-Nyarko E."/>
            <person name="Jarju S."/>
            <person name="Secka A."/>
            <person name="Antonio M."/>
            <person name="Oren A."/>
            <person name="Chaudhuri R.R."/>
            <person name="La Ragione R."/>
            <person name="Hildebrand F."/>
            <person name="Pallen M.J."/>
        </authorList>
    </citation>
    <scope>NUCLEOTIDE SEQUENCE</scope>
    <source>
        <strain evidence="18">ChiBcec7-5410</strain>
    </source>
</reference>
<name>A0A9D1KSB8_9FIRM</name>
<evidence type="ECO:0000256" key="5">
    <source>
        <dbReference type="ARBA" id="ARBA00022490"/>
    </source>
</evidence>
<dbReference type="PROSITE" id="PS51387">
    <property type="entry name" value="FAD_PCMH"/>
    <property type="match status" value="1"/>
</dbReference>
<keyword evidence="6 16" id="KW-0132">Cell division</keyword>
<keyword evidence="10 16" id="KW-0133">Cell shape</keyword>
<dbReference type="GO" id="GO:0051301">
    <property type="term" value="P:cell division"/>
    <property type="evidence" value="ECO:0007669"/>
    <property type="project" value="UniProtKB-KW"/>
</dbReference>
<dbReference type="GO" id="GO:0005829">
    <property type="term" value="C:cytosol"/>
    <property type="evidence" value="ECO:0007669"/>
    <property type="project" value="TreeGrafter"/>
</dbReference>
<comment type="function">
    <text evidence="2 16">Cell wall formation.</text>
</comment>
<dbReference type="InterPro" id="IPR003170">
    <property type="entry name" value="MurB"/>
</dbReference>
<dbReference type="PANTHER" id="PTHR21071">
    <property type="entry name" value="UDP-N-ACETYLENOLPYRUVOYLGLUCOSAMINE REDUCTASE"/>
    <property type="match status" value="1"/>
</dbReference>
<keyword evidence="13 16" id="KW-0131">Cell cycle</keyword>
<comment type="pathway">
    <text evidence="4 16">Cell wall biogenesis; peptidoglycan biosynthesis.</text>
</comment>
<accession>A0A9D1KSB8</accession>
<evidence type="ECO:0000256" key="1">
    <source>
        <dbReference type="ARBA" id="ARBA00001974"/>
    </source>
</evidence>
<evidence type="ECO:0000256" key="4">
    <source>
        <dbReference type="ARBA" id="ARBA00004752"/>
    </source>
</evidence>
<evidence type="ECO:0000256" key="7">
    <source>
        <dbReference type="ARBA" id="ARBA00022630"/>
    </source>
</evidence>
<proteinExistence type="inferred from homology"/>
<keyword evidence="9 16" id="KW-0521">NADP</keyword>
<dbReference type="InterPro" id="IPR016166">
    <property type="entry name" value="FAD-bd_PCMH"/>
</dbReference>
<dbReference type="GO" id="GO:0008360">
    <property type="term" value="P:regulation of cell shape"/>
    <property type="evidence" value="ECO:0007669"/>
    <property type="project" value="UniProtKB-KW"/>
</dbReference>
<evidence type="ECO:0000256" key="15">
    <source>
        <dbReference type="ARBA" id="ARBA00048914"/>
    </source>
</evidence>
<evidence type="ECO:0000256" key="12">
    <source>
        <dbReference type="ARBA" id="ARBA00023002"/>
    </source>
</evidence>
<dbReference type="GO" id="GO:0071949">
    <property type="term" value="F:FAD binding"/>
    <property type="evidence" value="ECO:0007669"/>
    <property type="project" value="InterPro"/>
</dbReference>
<feature type="domain" description="FAD-binding PCMH-type" evidence="17">
    <location>
        <begin position="8"/>
        <end position="175"/>
    </location>
</feature>
<dbReference type="GO" id="GO:0009252">
    <property type="term" value="P:peptidoglycan biosynthetic process"/>
    <property type="evidence" value="ECO:0007669"/>
    <property type="project" value="UniProtKB-UniRule"/>
</dbReference>
<feature type="active site" evidence="16">
    <location>
        <position position="274"/>
    </location>
</feature>
<evidence type="ECO:0000256" key="11">
    <source>
        <dbReference type="ARBA" id="ARBA00022984"/>
    </source>
</evidence>
<dbReference type="EMBL" id="DVLW01000108">
    <property type="protein sequence ID" value="HIT94331.1"/>
    <property type="molecule type" value="Genomic_DNA"/>
</dbReference>